<protein>
    <submittedName>
        <fullName evidence="3">DUF3857 domain-containing protein</fullName>
    </submittedName>
</protein>
<dbReference type="Pfam" id="PF12969">
    <property type="entry name" value="DUF3857"/>
    <property type="match status" value="1"/>
</dbReference>
<feature type="signal peptide" evidence="1">
    <location>
        <begin position="1"/>
        <end position="21"/>
    </location>
</feature>
<dbReference type="SUPFAM" id="SSF54001">
    <property type="entry name" value="Cysteine proteinases"/>
    <property type="match status" value="1"/>
</dbReference>
<dbReference type="SUPFAM" id="SSF81901">
    <property type="entry name" value="HCP-like"/>
    <property type="match status" value="2"/>
</dbReference>
<dbReference type="PANTHER" id="PTHR11102:SF160">
    <property type="entry name" value="ERAD-ASSOCIATED E3 UBIQUITIN-PROTEIN LIGASE COMPONENT HRD3"/>
    <property type="match status" value="1"/>
</dbReference>
<dbReference type="InterPro" id="IPR011990">
    <property type="entry name" value="TPR-like_helical_dom_sf"/>
</dbReference>
<evidence type="ECO:0000259" key="2">
    <source>
        <dbReference type="SMART" id="SM00460"/>
    </source>
</evidence>
<keyword evidence="4" id="KW-1185">Reference proteome</keyword>
<dbReference type="InterPro" id="IPR024618">
    <property type="entry name" value="DUF3857"/>
</dbReference>
<name>A0A6I2L4C7_9BURK</name>
<dbReference type="Gene3D" id="3.10.620.30">
    <property type="match status" value="1"/>
</dbReference>
<accession>A0A6I2L4C7</accession>
<dbReference type="Proteomes" id="UP000433309">
    <property type="component" value="Unassembled WGS sequence"/>
</dbReference>
<dbReference type="Gene3D" id="1.25.40.10">
    <property type="entry name" value="Tetratricopeptide repeat domain"/>
    <property type="match status" value="1"/>
</dbReference>
<dbReference type="InterPro" id="IPR050767">
    <property type="entry name" value="Sel1_AlgK"/>
</dbReference>
<gene>
    <name evidence="3" type="ORF">GJ699_24530</name>
</gene>
<dbReference type="Pfam" id="PF08238">
    <property type="entry name" value="Sel1"/>
    <property type="match status" value="8"/>
</dbReference>
<dbReference type="InterPro" id="IPR038765">
    <property type="entry name" value="Papain-like_cys_pep_sf"/>
</dbReference>
<evidence type="ECO:0000256" key="1">
    <source>
        <dbReference type="SAM" id="SignalP"/>
    </source>
</evidence>
<feature type="chain" id="PRO_5026090170" evidence="1">
    <location>
        <begin position="22"/>
        <end position="1253"/>
    </location>
</feature>
<keyword evidence="1" id="KW-0732">Signal</keyword>
<dbReference type="PANTHER" id="PTHR11102">
    <property type="entry name" value="SEL-1-LIKE PROTEIN"/>
    <property type="match status" value="1"/>
</dbReference>
<proteinExistence type="predicted"/>
<reference evidence="3 4" key="1">
    <citation type="submission" date="2019-11" db="EMBL/GenBank/DDBJ databases">
        <title>Novel species isolated from a subtropical stream in China.</title>
        <authorList>
            <person name="Lu H."/>
        </authorList>
    </citation>
    <scope>NUCLEOTIDE SEQUENCE [LARGE SCALE GENOMIC DNA]</scope>
    <source>
        <strain evidence="3 4">FT80W</strain>
    </source>
</reference>
<feature type="domain" description="Transglutaminase-like" evidence="2">
    <location>
        <begin position="337"/>
        <end position="406"/>
    </location>
</feature>
<comment type="caution">
    <text evidence="3">The sequence shown here is derived from an EMBL/GenBank/DDBJ whole genome shotgun (WGS) entry which is preliminary data.</text>
</comment>
<sequence>MRIPSLILLSALLSGASVLHAAPVKPAATKSSDDPTFARGTPVPAWAAPLADAPATKREDPVVLRLSDTQVRVAPTPVVLRSRVIQVNERSSLSRIGQFAINYLPKHQKLSLHKVAILRGGEVLDRTATVNIRLLDREQGLEQGMYGGARSAQLLMDDVRIGDALWVVYSVEGENPVFGNAWSGEFSLESDEPIELIRLTVTHPKDKPLYWRQLGDFRKDEIKPEVDTVGNQERLRFELRGVDAVESEAAISSDYLPIRMIQFSPYADWHGVAAWANTLFPQPSRSPELDKLVATFRKQPTLEAQASEALRWVQDEIRYFSVSIGENSHRPQAPDVVLKHRYGDCKDKSYLLTTMLNQLGIAARPVLVNAQGPKVPGKVLPTATWFDHAIVRLELDGKVYFVDPTRSSERGPISQRPVVLPDGLGLVVDGATTALAPLPPERLEQPTFDVTEKISVVAMDGPGKLDLTETYRARWANWAREHYAGLSERETRNELIALLDKQYPGATLNGKPRFVDDAEANTYQVIVQYDLPKPITKKDDVYSIDYDTKVVAGTLQVPGKVTRNFPLALAPTHHRYRLQIDWPGDMRMVGSSAARDIENPHFSMHQEYSIIGNRTELLVDYMVSSSTVPAADVPALQQAAKQLNTAMEASFRLPEYATVKEDGRTIPLRHLAAVRNAIVDGERMRHFDFSQLGDAAQLQQFCAAAADAVDLRPINGAAGRLLRQGVTAMEKYMQQRGIRRCLAQLDFAWGDYERAQTFYEADAPLKDDDALLAELAWARALSGNADGALEASQRYIAARIKSGALDVYDLTQVLALYARTGKPLPADLRNRAARYAEGPWPRPVLAYQLGKLKEDALLAYADRQQFDQRDRMLSDAWFYIAQQRYAGGDVAGARKALNWVRMHGIFGTPQLHQALGELWHADYGDADYRNGMIADQEGESRKALELLERAAARGHGAAMKALAAKYQDGSGVSKDVQRAAALFRQAGEHGDTGAMNSLGVMYESGEGVERSEALSIEWISKAAEIGDFYASRNIGWRYRRGTGVPMDGAIARRYLTDAAELGNDNAQSELADVFLNGEGVAVDYPMANYWARRAIDGGSVHGKAILGYLYAYGRGEKKDATTAVGLWQSAAASGDSMAQFQLGLAYSNGLGVEKDSRKARNFLRQAADAGNLYGRIYFDDLVMRDDPGKKEVERVIDSFTKLANAGVANAAELLSQYYANGIGVAKDAGQAERWAKLATGKVASAASTEAAPH</sequence>
<dbReference type="AlphaFoldDB" id="A0A6I2L4C7"/>
<dbReference type="SMART" id="SM00460">
    <property type="entry name" value="TGc"/>
    <property type="match status" value="1"/>
</dbReference>
<dbReference type="Gene3D" id="2.60.40.3140">
    <property type="match status" value="1"/>
</dbReference>
<dbReference type="SMART" id="SM00671">
    <property type="entry name" value="SEL1"/>
    <property type="match status" value="8"/>
</dbReference>
<dbReference type="InterPro" id="IPR002931">
    <property type="entry name" value="Transglutaminase-like"/>
</dbReference>
<dbReference type="InterPro" id="IPR006597">
    <property type="entry name" value="Sel1-like"/>
</dbReference>
<dbReference type="Pfam" id="PF01841">
    <property type="entry name" value="Transglut_core"/>
    <property type="match status" value="1"/>
</dbReference>
<evidence type="ECO:0000313" key="4">
    <source>
        <dbReference type="Proteomes" id="UP000433309"/>
    </source>
</evidence>
<evidence type="ECO:0000313" key="3">
    <source>
        <dbReference type="EMBL" id="MRW93165.1"/>
    </source>
</evidence>
<dbReference type="EMBL" id="WKJK01000015">
    <property type="protein sequence ID" value="MRW93165.1"/>
    <property type="molecule type" value="Genomic_DNA"/>
</dbReference>
<organism evidence="3 4">
    <name type="scientific">Duganella guangzhouensis</name>
    <dbReference type="NCBI Taxonomy" id="2666084"/>
    <lineage>
        <taxon>Bacteria</taxon>
        <taxon>Pseudomonadati</taxon>
        <taxon>Pseudomonadota</taxon>
        <taxon>Betaproteobacteria</taxon>
        <taxon>Burkholderiales</taxon>
        <taxon>Oxalobacteraceae</taxon>
        <taxon>Telluria group</taxon>
        <taxon>Duganella</taxon>
    </lineage>
</organism>
<dbReference type="RefSeq" id="WP_154381296.1">
    <property type="nucleotide sequence ID" value="NZ_WKJK01000015.1"/>
</dbReference>